<keyword evidence="2" id="KW-1185">Reference proteome</keyword>
<protein>
    <submittedName>
        <fullName evidence="1">Predicted metal-dependent phosphohydrolase, HD superfamily</fullName>
    </submittedName>
</protein>
<dbReference type="AlphaFoldDB" id="A0A1I2BTW0"/>
<dbReference type="PIRSF" id="PIRSF035170">
    <property type="entry name" value="HD_phosphohydro"/>
    <property type="match status" value="1"/>
</dbReference>
<dbReference type="InterPro" id="IPR009218">
    <property type="entry name" value="HD_phosphohydro"/>
</dbReference>
<proteinExistence type="predicted"/>
<reference evidence="2" key="1">
    <citation type="submission" date="2016-10" db="EMBL/GenBank/DDBJ databases">
        <authorList>
            <person name="Varghese N."/>
            <person name="Submissions S."/>
        </authorList>
    </citation>
    <scope>NUCLEOTIDE SEQUENCE [LARGE SCALE GENOMIC DNA]</scope>
    <source>
        <strain evidence="2">UNC178MFTsu3.1</strain>
    </source>
</reference>
<dbReference type="Gene3D" id="1.10.3210.10">
    <property type="entry name" value="Hypothetical protein af1432"/>
    <property type="match status" value="1"/>
</dbReference>
<dbReference type="Proteomes" id="UP000199477">
    <property type="component" value="Unassembled WGS sequence"/>
</dbReference>
<dbReference type="PANTHER" id="PTHR21174:SF0">
    <property type="entry name" value="HD PHOSPHOHYDROLASE FAMILY PROTEIN-RELATED"/>
    <property type="match status" value="1"/>
</dbReference>
<gene>
    <name evidence="1" type="ORF">SAMN02799615_01261</name>
</gene>
<evidence type="ECO:0000313" key="2">
    <source>
        <dbReference type="Proteomes" id="UP000199477"/>
    </source>
</evidence>
<dbReference type="PANTHER" id="PTHR21174">
    <property type="match status" value="1"/>
</dbReference>
<dbReference type="RefSeq" id="WP_051548884.1">
    <property type="nucleotide sequence ID" value="NZ_FONH01000003.1"/>
</dbReference>
<keyword evidence="1" id="KW-0378">Hydrolase</keyword>
<accession>A0A1I2BTW0</accession>
<dbReference type="SUPFAM" id="SSF109604">
    <property type="entry name" value="HD-domain/PDEase-like"/>
    <property type="match status" value="1"/>
</dbReference>
<evidence type="ECO:0000313" key="1">
    <source>
        <dbReference type="EMBL" id="SFE59542.1"/>
    </source>
</evidence>
<dbReference type="GO" id="GO:0016787">
    <property type="term" value="F:hydrolase activity"/>
    <property type="evidence" value="ECO:0007669"/>
    <property type="project" value="UniProtKB-KW"/>
</dbReference>
<organism evidence="1 2">
    <name type="scientific">Dyella marensis</name>
    <dbReference type="NCBI Taxonomy" id="500610"/>
    <lineage>
        <taxon>Bacteria</taxon>
        <taxon>Pseudomonadati</taxon>
        <taxon>Pseudomonadota</taxon>
        <taxon>Gammaproteobacteria</taxon>
        <taxon>Lysobacterales</taxon>
        <taxon>Rhodanobacteraceae</taxon>
        <taxon>Dyella</taxon>
    </lineage>
</organism>
<sequence>MKARPLTDNALPDARVSADLRYWEATWAGLGVTTAPRQAFDQLRQRYDEPHRAYHTREHLEHCLSLLAGARSQCEHPDEVALALWFHDAIYEPLRSGNEAASADWLVEVARTAGVAETSIARMHALVMATRHDAPVQRHDESILVDIDLAILGAAPERFDAYEAQIRREYRWAPGPIYKAGRARILQAFLDRPAIYVTAMFHRRFEQAARANIARSLARLQR</sequence>
<dbReference type="STRING" id="500610.SAMN02799615_01261"/>
<name>A0A1I2BTW0_9GAMM</name>
<dbReference type="EMBL" id="FONH01000003">
    <property type="protein sequence ID" value="SFE59542.1"/>
    <property type="molecule type" value="Genomic_DNA"/>
</dbReference>